<comment type="caution">
    <text evidence="1">The sequence shown here is derived from an EMBL/GenBank/DDBJ whole genome shotgun (WGS) entry which is preliminary data.</text>
</comment>
<proteinExistence type="predicted"/>
<dbReference type="Proteomes" id="UP000467840">
    <property type="component" value="Chromosome 8"/>
</dbReference>
<name>A0A6A6KJV6_HEVBR</name>
<evidence type="ECO:0000313" key="1">
    <source>
        <dbReference type="EMBL" id="KAF2288396.1"/>
    </source>
</evidence>
<dbReference type="AlphaFoldDB" id="A0A6A6KJV6"/>
<accession>A0A6A6KJV6</accession>
<sequence>MLSSAYARSSSSDGLDVDPEVVIGSLGMVESSEEERRVLAARISNKRKAKRAPLLSNPPFQQEIKQLNTQIRYQEEAVIAKLVDTYLDLQTEVMADPYERHLDKDFSWVKDLLPKGADFLAMGDDREERFDPDVEDAKDAR</sequence>
<evidence type="ECO:0000313" key="2">
    <source>
        <dbReference type="Proteomes" id="UP000467840"/>
    </source>
</evidence>
<reference evidence="1 2" key="1">
    <citation type="journal article" date="2020" name="Mol. Plant">
        <title>The Chromosome-Based Rubber Tree Genome Provides New Insights into Spurge Genome Evolution and Rubber Biosynthesis.</title>
        <authorList>
            <person name="Liu J."/>
            <person name="Shi C."/>
            <person name="Shi C.C."/>
            <person name="Li W."/>
            <person name="Zhang Q.J."/>
            <person name="Zhang Y."/>
            <person name="Li K."/>
            <person name="Lu H.F."/>
            <person name="Shi C."/>
            <person name="Zhu S.T."/>
            <person name="Xiao Z.Y."/>
            <person name="Nan H."/>
            <person name="Yue Y."/>
            <person name="Zhu X.G."/>
            <person name="Wu Y."/>
            <person name="Hong X.N."/>
            <person name="Fan G.Y."/>
            <person name="Tong Y."/>
            <person name="Zhang D."/>
            <person name="Mao C.L."/>
            <person name="Liu Y.L."/>
            <person name="Hao S.J."/>
            <person name="Liu W.Q."/>
            <person name="Lv M.Q."/>
            <person name="Zhang H.B."/>
            <person name="Liu Y."/>
            <person name="Hu-Tang G.R."/>
            <person name="Wang J.P."/>
            <person name="Wang J.H."/>
            <person name="Sun Y.H."/>
            <person name="Ni S.B."/>
            <person name="Chen W.B."/>
            <person name="Zhang X.C."/>
            <person name="Jiao Y.N."/>
            <person name="Eichler E.E."/>
            <person name="Li G.H."/>
            <person name="Liu X."/>
            <person name="Gao L.Z."/>
        </authorList>
    </citation>
    <scope>NUCLEOTIDE SEQUENCE [LARGE SCALE GENOMIC DNA]</scope>
    <source>
        <strain evidence="2">cv. GT1</strain>
        <tissue evidence="1">Leaf</tissue>
    </source>
</reference>
<organism evidence="1 2">
    <name type="scientific">Hevea brasiliensis</name>
    <name type="common">Para rubber tree</name>
    <name type="synonym">Siphonia brasiliensis</name>
    <dbReference type="NCBI Taxonomy" id="3981"/>
    <lineage>
        <taxon>Eukaryota</taxon>
        <taxon>Viridiplantae</taxon>
        <taxon>Streptophyta</taxon>
        <taxon>Embryophyta</taxon>
        <taxon>Tracheophyta</taxon>
        <taxon>Spermatophyta</taxon>
        <taxon>Magnoliopsida</taxon>
        <taxon>eudicotyledons</taxon>
        <taxon>Gunneridae</taxon>
        <taxon>Pentapetalae</taxon>
        <taxon>rosids</taxon>
        <taxon>fabids</taxon>
        <taxon>Malpighiales</taxon>
        <taxon>Euphorbiaceae</taxon>
        <taxon>Crotonoideae</taxon>
        <taxon>Micrandreae</taxon>
        <taxon>Hevea</taxon>
    </lineage>
</organism>
<gene>
    <name evidence="1" type="ORF">GH714_007229</name>
</gene>
<dbReference type="EMBL" id="JAAGAX010000016">
    <property type="protein sequence ID" value="KAF2288396.1"/>
    <property type="molecule type" value="Genomic_DNA"/>
</dbReference>
<keyword evidence="2" id="KW-1185">Reference proteome</keyword>
<protein>
    <submittedName>
        <fullName evidence="1">Uncharacterized protein</fullName>
    </submittedName>
</protein>